<evidence type="ECO:0000313" key="2">
    <source>
        <dbReference type="EMBL" id="QQD17421.1"/>
    </source>
</evidence>
<reference evidence="2 3" key="1">
    <citation type="submission" date="2020-12" db="EMBL/GenBank/DDBJ databases">
        <authorList>
            <person name="Shan Y."/>
        </authorList>
    </citation>
    <scope>NUCLEOTIDE SEQUENCE [LARGE SCALE GENOMIC DNA]</scope>
    <source>
        <strain evidence="3">csc3.9</strain>
    </source>
</reference>
<evidence type="ECO:0000313" key="3">
    <source>
        <dbReference type="Proteomes" id="UP000596063"/>
    </source>
</evidence>
<accession>A0A7T4UPA1</accession>
<feature type="region of interest" description="Disordered" evidence="1">
    <location>
        <begin position="171"/>
        <end position="206"/>
    </location>
</feature>
<dbReference type="PANTHER" id="PTHR13061:SF29">
    <property type="entry name" value="GAMMA CARBONIC ANHYDRASE-LIKE 1, MITOCHONDRIAL-RELATED"/>
    <property type="match status" value="1"/>
</dbReference>
<feature type="compositionally biased region" description="Basic and acidic residues" evidence="1">
    <location>
        <begin position="178"/>
        <end position="206"/>
    </location>
</feature>
<dbReference type="GO" id="GO:0016740">
    <property type="term" value="F:transferase activity"/>
    <property type="evidence" value="ECO:0007669"/>
    <property type="project" value="UniProtKB-KW"/>
</dbReference>
<dbReference type="InterPro" id="IPR011004">
    <property type="entry name" value="Trimer_LpxA-like_sf"/>
</dbReference>
<dbReference type="CDD" id="cd04745">
    <property type="entry name" value="LbH_paaY_like"/>
    <property type="match status" value="1"/>
</dbReference>
<dbReference type="Gene3D" id="2.160.10.10">
    <property type="entry name" value="Hexapeptide repeat proteins"/>
    <property type="match status" value="1"/>
</dbReference>
<protein>
    <submittedName>
        <fullName evidence="2">Transferase hexapeptide repeat family protein</fullName>
    </submittedName>
</protein>
<dbReference type="InterPro" id="IPR001451">
    <property type="entry name" value="Hexapep"/>
</dbReference>
<gene>
    <name evidence="2" type="ORF">I6N98_13750</name>
</gene>
<sequence length="206" mass="21755">MAKVYEIDGVIPVVHPSSFVHPDAILIGDVIVGQNCYIGPAACLRGDFGQIEIGDGANVQDTCVIHSFPGKKVVVGEYGHVGHGAVLHGCCVRKNALIGMNSVVMDDAEIGESAIVAACSFIKSGFVVPAGNLAAGSPARLIRELSDDEIAWKSKGTEEYMQLARRSITTMKPVSALPERDPDRPTLKVSVDHKPLQSHREAGGGS</sequence>
<name>A0A7T4UPA1_9GAMM</name>
<dbReference type="Proteomes" id="UP000596063">
    <property type="component" value="Chromosome"/>
</dbReference>
<dbReference type="SUPFAM" id="SSF51161">
    <property type="entry name" value="Trimeric LpxA-like enzymes"/>
    <property type="match status" value="1"/>
</dbReference>
<proteinExistence type="predicted"/>
<dbReference type="AlphaFoldDB" id="A0A7T4UPA1"/>
<dbReference type="EMBL" id="CP066167">
    <property type="protein sequence ID" value="QQD17421.1"/>
    <property type="molecule type" value="Genomic_DNA"/>
</dbReference>
<evidence type="ECO:0000256" key="1">
    <source>
        <dbReference type="SAM" id="MobiDB-lite"/>
    </source>
</evidence>
<keyword evidence="3" id="KW-1185">Reference proteome</keyword>
<dbReference type="KEGG" id="snan:I6N98_13750"/>
<dbReference type="Pfam" id="PF00132">
    <property type="entry name" value="Hexapep"/>
    <property type="match status" value="1"/>
</dbReference>
<dbReference type="PANTHER" id="PTHR13061">
    <property type="entry name" value="DYNACTIN SUBUNIT P25"/>
    <property type="match status" value="1"/>
</dbReference>
<organism evidence="2 3">
    <name type="scientific">Spongiibacter nanhainus</name>
    <dbReference type="NCBI Taxonomy" id="2794344"/>
    <lineage>
        <taxon>Bacteria</taxon>
        <taxon>Pseudomonadati</taxon>
        <taxon>Pseudomonadota</taxon>
        <taxon>Gammaproteobacteria</taxon>
        <taxon>Cellvibrionales</taxon>
        <taxon>Spongiibacteraceae</taxon>
        <taxon>Spongiibacter</taxon>
    </lineage>
</organism>
<dbReference type="RefSeq" id="WP_198568922.1">
    <property type="nucleotide sequence ID" value="NZ_CP066167.1"/>
</dbReference>
<dbReference type="InterPro" id="IPR050484">
    <property type="entry name" value="Transf_Hexapept/Carb_Anhydrase"/>
</dbReference>
<keyword evidence="2" id="KW-0808">Transferase</keyword>